<organism evidence="6 7">
    <name type="scientific">Nelumbo nucifera</name>
    <name type="common">Sacred lotus</name>
    <dbReference type="NCBI Taxonomy" id="4432"/>
    <lineage>
        <taxon>Eukaryota</taxon>
        <taxon>Viridiplantae</taxon>
        <taxon>Streptophyta</taxon>
        <taxon>Embryophyta</taxon>
        <taxon>Tracheophyta</taxon>
        <taxon>Spermatophyta</taxon>
        <taxon>Magnoliopsida</taxon>
        <taxon>Proteales</taxon>
        <taxon>Nelumbonaceae</taxon>
        <taxon>Nelumbo</taxon>
    </lineage>
</organism>
<dbReference type="InterPro" id="IPR034088">
    <property type="entry name" value="Pla_a_1-like"/>
</dbReference>
<dbReference type="OrthoDB" id="1915198at2759"/>
<dbReference type="InterPro" id="IPR035513">
    <property type="entry name" value="Invertase/methylesterase_inhib"/>
</dbReference>
<protein>
    <recommendedName>
        <fullName evidence="4">Putative invertase inhibitor</fullName>
    </recommendedName>
</protein>
<dbReference type="GO" id="GO:0005576">
    <property type="term" value="C:extracellular region"/>
    <property type="evidence" value="ECO:0007669"/>
    <property type="project" value="UniProtKB-ARBA"/>
</dbReference>
<proteinExistence type="inferred from homology"/>
<reference evidence="7" key="1">
    <citation type="submission" date="2025-08" db="UniProtKB">
        <authorList>
            <consortium name="RefSeq"/>
        </authorList>
    </citation>
    <scope>IDENTIFICATION</scope>
</reference>
<keyword evidence="2" id="KW-1015">Disulfide bond</keyword>
<dbReference type="InParanoid" id="A0A1U7ZRU7"/>
<dbReference type="FunCoup" id="A0A1U7ZRU7">
    <property type="interactions" value="16"/>
</dbReference>
<dbReference type="eggNOG" id="ENOG502RZK0">
    <property type="taxonomic scope" value="Eukaryota"/>
</dbReference>
<dbReference type="KEGG" id="nnu:104596641"/>
<sequence length="232" mass="25622">MGSPKYIYIYIYIHIRTLHIAVCSTQRPNFKWHDGRNKAQKKRFEISVLASEKMRRSISLFNLAISVLILSQVAVGEDVVEETCKKVAAKEPGMSYDFCVASLQADPKSRTADLPGLGVISMKLMISNATNVNEYIKQLLKDGKLENMTRQALEDCSSLYSDSISSVKDAINDFKSKDYNGANIKISAAMEAPTTCGEGLSEGKAKESGLTERNDAFYKLSGIALVITTLFN</sequence>
<dbReference type="Gene3D" id="1.20.140.40">
    <property type="entry name" value="Invertase/pectin methylesterase inhibitor family protein"/>
    <property type="match status" value="1"/>
</dbReference>
<dbReference type="Proteomes" id="UP000189703">
    <property type="component" value="Unplaced"/>
</dbReference>
<evidence type="ECO:0000313" key="7">
    <source>
        <dbReference type="RefSeq" id="XP_010256201.2"/>
    </source>
</evidence>
<evidence type="ECO:0000259" key="5">
    <source>
        <dbReference type="SMART" id="SM00856"/>
    </source>
</evidence>
<dbReference type="AlphaFoldDB" id="A0A1U7ZRU7"/>
<dbReference type="RefSeq" id="XP_010256201.2">
    <property type="nucleotide sequence ID" value="XM_010257899.2"/>
</dbReference>
<keyword evidence="1" id="KW-0732">Signal</keyword>
<dbReference type="CDD" id="cd15795">
    <property type="entry name" value="PMEI-Pla_a_1_like"/>
    <property type="match status" value="1"/>
</dbReference>
<evidence type="ECO:0000256" key="1">
    <source>
        <dbReference type="ARBA" id="ARBA00022729"/>
    </source>
</evidence>
<dbReference type="SUPFAM" id="SSF101148">
    <property type="entry name" value="Plant invertase/pectin methylesterase inhibitor"/>
    <property type="match status" value="1"/>
</dbReference>
<dbReference type="PANTHER" id="PTHR35357:SF17">
    <property type="entry name" value="PECTINESTERASE INHIBITOR 12"/>
    <property type="match status" value="1"/>
</dbReference>
<evidence type="ECO:0000313" key="6">
    <source>
        <dbReference type="Proteomes" id="UP000189703"/>
    </source>
</evidence>
<dbReference type="Pfam" id="PF04043">
    <property type="entry name" value="PMEI"/>
    <property type="match status" value="1"/>
</dbReference>
<dbReference type="SMART" id="SM00856">
    <property type="entry name" value="PMEI"/>
    <property type="match status" value="1"/>
</dbReference>
<evidence type="ECO:0000256" key="4">
    <source>
        <dbReference type="ARBA" id="ARBA00074213"/>
    </source>
</evidence>
<gene>
    <name evidence="7" type="primary">LOC104596641</name>
</gene>
<feature type="domain" description="Pectinesterase inhibitor" evidence="5">
    <location>
        <begin position="75"/>
        <end position="227"/>
    </location>
</feature>
<dbReference type="InterPro" id="IPR006501">
    <property type="entry name" value="Pectinesterase_inhib_dom"/>
</dbReference>
<dbReference type="PANTHER" id="PTHR35357">
    <property type="entry name" value="OS02G0537100 PROTEIN"/>
    <property type="match status" value="1"/>
</dbReference>
<dbReference type="GO" id="GO:0009505">
    <property type="term" value="C:plant-type cell wall"/>
    <property type="evidence" value="ECO:0000318"/>
    <property type="project" value="GO_Central"/>
</dbReference>
<evidence type="ECO:0000256" key="2">
    <source>
        <dbReference type="ARBA" id="ARBA00023157"/>
    </source>
</evidence>
<keyword evidence="6" id="KW-1185">Reference proteome</keyword>
<dbReference type="NCBIfam" id="TIGR01614">
    <property type="entry name" value="PME_inhib"/>
    <property type="match status" value="1"/>
</dbReference>
<dbReference type="FunFam" id="1.20.140.40:FF:000002">
    <property type="entry name" value="Putative invertase inhibitor"/>
    <property type="match status" value="1"/>
</dbReference>
<comment type="similarity">
    <text evidence="3">Belongs to the PMEI family.</text>
</comment>
<evidence type="ECO:0000256" key="3">
    <source>
        <dbReference type="ARBA" id="ARBA00038471"/>
    </source>
</evidence>
<dbReference type="OMA" id="SCLEACM"/>
<accession>A0A1U7ZRU7</accession>
<dbReference type="GeneID" id="104596641"/>
<dbReference type="GO" id="GO:0004857">
    <property type="term" value="F:enzyme inhibitor activity"/>
    <property type="evidence" value="ECO:0000318"/>
    <property type="project" value="GO_Central"/>
</dbReference>
<name>A0A1U7ZRU7_NELNU</name>
<dbReference type="GO" id="GO:0009827">
    <property type="term" value="P:plant-type cell wall modification"/>
    <property type="evidence" value="ECO:0000318"/>
    <property type="project" value="GO_Central"/>
</dbReference>